<evidence type="ECO:0000313" key="1">
    <source>
        <dbReference type="EMBL" id="GLY66315.1"/>
    </source>
</evidence>
<dbReference type="EMBL" id="BSTI01000005">
    <property type="protein sequence ID" value="GLY66315.1"/>
    <property type="molecule type" value="Genomic_DNA"/>
</dbReference>
<dbReference type="RefSeq" id="WP_285487139.1">
    <property type="nucleotide sequence ID" value="NZ_BSTI01000005.1"/>
</dbReference>
<dbReference type="AlphaFoldDB" id="A0A9W6R0R5"/>
<comment type="caution">
    <text evidence="1">The sequence shown here is derived from an EMBL/GenBank/DDBJ whole genome shotgun (WGS) entry which is preliminary data.</text>
</comment>
<proteinExistence type="predicted"/>
<name>A0A9W6R0R5_9PSEU</name>
<sequence length="133" mass="14598">MRSTAALDGAVFRDMAPPGTLGRVVAEKPVAKGIEVRVLSRRAAPDRVPLFYYKAKLATERIVEESGLDGLQVRTARDLTRSYLRSVGRRPVVPVRMPGRTGRGYREGGNLVPENGAGKITFEEFLSGQEPCR</sequence>
<accession>A0A9W6R0R5</accession>
<dbReference type="Proteomes" id="UP001165136">
    <property type="component" value="Unassembled WGS sequence"/>
</dbReference>
<protein>
    <submittedName>
        <fullName evidence="1">Uncharacterized protein</fullName>
    </submittedName>
</protein>
<organism evidence="1 2">
    <name type="scientific">Amycolatopsis taiwanensis</name>
    <dbReference type="NCBI Taxonomy" id="342230"/>
    <lineage>
        <taxon>Bacteria</taxon>
        <taxon>Bacillati</taxon>
        <taxon>Actinomycetota</taxon>
        <taxon>Actinomycetes</taxon>
        <taxon>Pseudonocardiales</taxon>
        <taxon>Pseudonocardiaceae</taxon>
        <taxon>Amycolatopsis</taxon>
    </lineage>
</organism>
<evidence type="ECO:0000313" key="2">
    <source>
        <dbReference type="Proteomes" id="UP001165136"/>
    </source>
</evidence>
<reference evidence="1" key="1">
    <citation type="submission" date="2023-03" db="EMBL/GenBank/DDBJ databases">
        <title>Amycolatopsis taiwanensis NBRC 103393.</title>
        <authorList>
            <person name="Ichikawa N."/>
            <person name="Sato H."/>
            <person name="Tonouchi N."/>
        </authorList>
    </citation>
    <scope>NUCLEOTIDE SEQUENCE</scope>
    <source>
        <strain evidence="1">NBRC 103393</strain>
    </source>
</reference>
<keyword evidence="2" id="KW-1185">Reference proteome</keyword>
<gene>
    <name evidence="1" type="ORF">Atai01_29340</name>
</gene>